<reference evidence="6" key="1">
    <citation type="submission" date="2018-04" db="EMBL/GenBank/DDBJ databases">
        <title>Transcriptome assembly of Sipha flava.</title>
        <authorList>
            <person name="Scully E.D."/>
            <person name="Geib S.M."/>
            <person name="Palmer N.A."/>
            <person name="Koch K."/>
            <person name="Bradshaw J."/>
            <person name="Heng-Moss T."/>
            <person name="Sarath G."/>
        </authorList>
    </citation>
    <scope>NUCLEOTIDE SEQUENCE</scope>
</reference>
<sequence length="139" mass="16205">MSDNEGTSVSENNRNSSSPDSPPLFQRSIYSNFFKFLAEKSCTSESKTVIQCVKCKPKIVELKGYRSLSSNFVTHLKRRHGSEATEEYKNHMRSIRPPNTKVKIFVKQLKIKTTQENFKSEIMNFFFTFNDEMCRKPIF</sequence>
<organism evidence="6">
    <name type="scientific">Sipha flava</name>
    <name type="common">yellow sugarcane aphid</name>
    <dbReference type="NCBI Taxonomy" id="143950"/>
    <lineage>
        <taxon>Eukaryota</taxon>
        <taxon>Metazoa</taxon>
        <taxon>Ecdysozoa</taxon>
        <taxon>Arthropoda</taxon>
        <taxon>Hexapoda</taxon>
        <taxon>Insecta</taxon>
        <taxon>Pterygota</taxon>
        <taxon>Neoptera</taxon>
        <taxon>Paraneoptera</taxon>
        <taxon>Hemiptera</taxon>
        <taxon>Sternorrhyncha</taxon>
        <taxon>Aphidomorpha</taxon>
        <taxon>Aphidoidea</taxon>
        <taxon>Aphididae</taxon>
        <taxon>Sipha</taxon>
    </lineage>
</organism>
<evidence type="ECO:0000259" key="5">
    <source>
        <dbReference type="Pfam" id="PF02892"/>
    </source>
</evidence>
<evidence type="ECO:0000256" key="3">
    <source>
        <dbReference type="ARBA" id="ARBA00022833"/>
    </source>
</evidence>
<evidence type="ECO:0000313" key="6">
    <source>
        <dbReference type="EMBL" id="MBY76825.1"/>
    </source>
</evidence>
<name>A0A2S2QGE3_9HEMI</name>
<evidence type="ECO:0000256" key="2">
    <source>
        <dbReference type="ARBA" id="ARBA00022771"/>
    </source>
</evidence>
<dbReference type="GO" id="GO:0003677">
    <property type="term" value="F:DNA binding"/>
    <property type="evidence" value="ECO:0007669"/>
    <property type="project" value="InterPro"/>
</dbReference>
<protein>
    <recommendedName>
        <fullName evidence="5">BED-type domain-containing protein</fullName>
    </recommendedName>
</protein>
<evidence type="ECO:0000256" key="1">
    <source>
        <dbReference type="ARBA" id="ARBA00022723"/>
    </source>
</evidence>
<proteinExistence type="predicted"/>
<dbReference type="AlphaFoldDB" id="A0A2S2QGE3"/>
<dbReference type="EMBL" id="GGMS01007622">
    <property type="protein sequence ID" value="MBY76825.1"/>
    <property type="molecule type" value="Transcribed_RNA"/>
</dbReference>
<keyword evidence="3" id="KW-0862">Zinc</keyword>
<accession>A0A2S2QGE3</accession>
<feature type="compositionally biased region" description="Low complexity" evidence="4">
    <location>
        <begin position="10"/>
        <end position="19"/>
    </location>
</feature>
<dbReference type="Pfam" id="PF02892">
    <property type="entry name" value="zf-BED"/>
    <property type="match status" value="1"/>
</dbReference>
<dbReference type="InterPro" id="IPR003656">
    <property type="entry name" value="Znf_BED"/>
</dbReference>
<evidence type="ECO:0000256" key="4">
    <source>
        <dbReference type="SAM" id="MobiDB-lite"/>
    </source>
</evidence>
<feature type="domain" description="BED-type" evidence="5">
    <location>
        <begin position="45"/>
        <end position="80"/>
    </location>
</feature>
<gene>
    <name evidence="6" type="ORF">g.132490</name>
</gene>
<dbReference type="GO" id="GO:0008270">
    <property type="term" value="F:zinc ion binding"/>
    <property type="evidence" value="ECO:0007669"/>
    <property type="project" value="UniProtKB-KW"/>
</dbReference>
<keyword evidence="2" id="KW-0863">Zinc-finger</keyword>
<feature type="region of interest" description="Disordered" evidence="4">
    <location>
        <begin position="1"/>
        <end position="23"/>
    </location>
</feature>
<keyword evidence="1" id="KW-0479">Metal-binding</keyword>